<evidence type="ECO:0000313" key="1">
    <source>
        <dbReference type="EMBL" id="KAL3498237.1"/>
    </source>
</evidence>
<name>A0ABD2XSP0_9GENT</name>
<gene>
    <name evidence="1" type="ORF">ACH5RR_040969</name>
</gene>
<protein>
    <submittedName>
        <fullName evidence="1">Uncharacterized protein</fullName>
    </submittedName>
</protein>
<reference evidence="1 2" key="1">
    <citation type="submission" date="2024-11" db="EMBL/GenBank/DDBJ databases">
        <title>A near-complete genome assembly of Cinchona calisaya.</title>
        <authorList>
            <person name="Lian D.C."/>
            <person name="Zhao X.W."/>
            <person name="Wei L."/>
        </authorList>
    </citation>
    <scope>NUCLEOTIDE SEQUENCE [LARGE SCALE GENOMIC DNA]</scope>
    <source>
        <tissue evidence="1">Nenye</tissue>
    </source>
</reference>
<keyword evidence="2" id="KW-1185">Reference proteome</keyword>
<sequence>MEKSLFSERSRRTHERWNQVKEREYCERGWQWNMTVAVACDGNGSGGGGSSTSGYGTNKTRALGSLGGCCGNKMEGPKICWTAFCSKFNFNLNDHLQSILDNVEQILGFSRLIPLTNWPLMHSPIPLT</sequence>
<evidence type="ECO:0000313" key="2">
    <source>
        <dbReference type="Proteomes" id="UP001630127"/>
    </source>
</evidence>
<proteinExistence type="predicted"/>
<dbReference type="EMBL" id="JBJUIK010000017">
    <property type="protein sequence ID" value="KAL3498237.1"/>
    <property type="molecule type" value="Genomic_DNA"/>
</dbReference>
<organism evidence="1 2">
    <name type="scientific">Cinchona calisaya</name>
    <dbReference type="NCBI Taxonomy" id="153742"/>
    <lineage>
        <taxon>Eukaryota</taxon>
        <taxon>Viridiplantae</taxon>
        <taxon>Streptophyta</taxon>
        <taxon>Embryophyta</taxon>
        <taxon>Tracheophyta</taxon>
        <taxon>Spermatophyta</taxon>
        <taxon>Magnoliopsida</taxon>
        <taxon>eudicotyledons</taxon>
        <taxon>Gunneridae</taxon>
        <taxon>Pentapetalae</taxon>
        <taxon>asterids</taxon>
        <taxon>lamiids</taxon>
        <taxon>Gentianales</taxon>
        <taxon>Rubiaceae</taxon>
        <taxon>Cinchonoideae</taxon>
        <taxon>Cinchoneae</taxon>
        <taxon>Cinchona</taxon>
    </lineage>
</organism>
<comment type="caution">
    <text evidence="1">The sequence shown here is derived from an EMBL/GenBank/DDBJ whole genome shotgun (WGS) entry which is preliminary data.</text>
</comment>
<dbReference type="AlphaFoldDB" id="A0ABD2XSP0"/>
<dbReference type="Proteomes" id="UP001630127">
    <property type="component" value="Unassembled WGS sequence"/>
</dbReference>
<accession>A0ABD2XSP0</accession>